<dbReference type="PANTHER" id="PTHR45617">
    <property type="entry name" value="LEUCINE RICH REPEAT FAMILY PROTEIN"/>
    <property type="match status" value="1"/>
</dbReference>
<protein>
    <recommendedName>
        <fullName evidence="5">Leucine-rich repeat-containing protein 47</fullName>
    </recommendedName>
</protein>
<dbReference type="SUPFAM" id="SSF52058">
    <property type="entry name" value="L domain-like"/>
    <property type="match status" value="1"/>
</dbReference>
<dbReference type="InterPro" id="IPR032675">
    <property type="entry name" value="LRR_dom_sf"/>
</dbReference>
<proteinExistence type="predicted"/>
<dbReference type="Pfam" id="PF00560">
    <property type="entry name" value="LRR_1"/>
    <property type="match status" value="1"/>
</dbReference>
<dbReference type="PROSITE" id="PS51450">
    <property type="entry name" value="LRR"/>
    <property type="match status" value="1"/>
</dbReference>
<dbReference type="SMART" id="SM00364">
    <property type="entry name" value="LRR_BAC"/>
    <property type="match status" value="3"/>
</dbReference>
<dbReference type="EMBL" id="JAQMWT010000341">
    <property type="protein sequence ID" value="KAJ8603998.1"/>
    <property type="molecule type" value="Genomic_DNA"/>
</dbReference>
<accession>A0AAD7UGI4</accession>
<evidence type="ECO:0000313" key="4">
    <source>
        <dbReference type="Proteomes" id="UP001230188"/>
    </source>
</evidence>
<organism evidence="3 4">
    <name type="scientific">Chrysophaeum taylorii</name>
    <dbReference type="NCBI Taxonomy" id="2483200"/>
    <lineage>
        <taxon>Eukaryota</taxon>
        <taxon>Sar</taxon>
        <taxon>Stramenopiles</taxon>
        <taxon>Ochrophyta</taxon>
        <taxon>Pelagophyceae</taxon>
        <taxon>Pelagomonadales</taxon>
        <taxon>Pelagomonadaceae</taxon>
        <taxon>Chrysophaeum</taxon>
    </lineage>
</organism>
<dbReference type="AlphaFoldDB" id="A0AAD7UGI4"/>
<dbReference type="Gene3D" id="3.50.40.10">
    <property type="entry name" value="Phenylalanyl-trna Synthetase, Chain B, domain 3"/>
    <property type="match status" value="1"/>
</dbReference>
<dbReference type="InterPro" id="IPR001611">
    <property type="entry name" value="Leu-rich_rpt"/>
</dbReference>
<reference evidence="3" key="1">
    <citation type="submission" date="2023-01" db="EMBL/GenBank/DDBJ databases">
        <title>Metagenome sequencing of chrysophaentin producing Chrysophaeum taylorii.</title>
        <authorList>
            <person name="Davison J."/>
            <person name="Bewley C."/>
        </authorList>
    </citation>
    <scope>NUCLEOTIDE SEQUENCE</scope>
    <source>
        <strain evidence="3">NIES-1699</strain>
    </source>
</reference>
<evidence type="ECO:0000313" key="3">
    <source>
        <dbReference type="EMBL" id="KAJ8603998.1"/>
    </source>
</evidence>
<dbReference type="Proteomes" id="UP001230188">
    <property type="component" value="Unassembled WGS sequence"/>
</dbReference>
<comment type="caution">
    <text evidence="3">The sequence shown here is derived from an EMBL/GenBank/DDBJ whole genome shotgun (WGS) entry which is preliminary data.</text>
</comment>
<keyword evidence="4" id="KW-1185">Reference proteome</keyword>
<keyword evidence="1" id="KW-0433">Leucine-rich repeat</keyword>
<dbReference type="Gene3D" id="3.80.10.10">
    <property type="entry name" value="Ribonuclease Inhibitor"/>
    <property type="match status" value="1"/>
</dbReference>
<name>A0AAD7UGI4_9STRA</name>
<keyword evidence="2" id="KW-0677">Repeat</keyword>
<evidence type="ECO:0000256" key="1">
    <source>
        <dbReference type="ARBA" id="ARBA00022614"/>
    </source>
</evidence>
<evidence type="ECO:0000256" key="2">
    <source>
        <dbReference type="ARBA" id="ARBA00022737"/>
    </source>
</evidence>
<evidence type="ECO:0008006" key="5">
    <source>
        <dbReference type="Google" id="ProtNLM"/>
    </source>
</evidence>
<dbReference type="PANTHER" id="PTHR45617:SF181">
    <property type="entry name" value="LP04042P"/>
    <property type="match status" value="1"/>
</dbReference>
<gene>
    <name evidence="3" type="ORF">CTAYLR_003336</name>
</gene>
<sequence length="515" mass="56108">MATTDSSSSSTFSGDSWPELAGCSEATATLKCQGGRRPCLDVRLAGLTGLRFLEVRKAQLERLDESQCLQRLRDLSLADNALGPVVKPETAFLGCGQLRSLDLSGNGLESLPKSLPESLETLNVSRNRLEALDASETQIRRLIASDNRIENVSGGARRLQELCLRRNALSTLARFACPELRDLDVADNRLVEVDLLLERCPKIARIDLSGNPLVDKKLARAAADGSSKKLFDALRKGKSKAQLKHKEPPRLFRGGERRVVVASKEALAIRPHVVACVLRVSSPYVFAPDADDDFEALVGLEDLQIDHNEDLAAARKTFDEFLASQTRLHAKGRRRAAIGTHALEAIAWPLAYVAADDVDFLPIAGGWMREKGRVSARKFAADLAAGKNSSLKHAAKQLLAAPKLAHLVDARGTVLSVPPLSNAYDTRITLDTKSGVFLEVSAAEAKDDSHVRAAALHLLNDAIALFEQQAPGRTVMVEPVDVVYDFDRTLLRSSFPDRDELLSLPPLPDLPHPQD</sequence>
<dbReference type="InterPro" id="IPR020825">
    <property type="entry name" value="Phe-tRNA_synthase-like_B3/B4"/>
</dbReference>